<protein>
    <recommendedName>
        <fullName evidence="3">L-fuconate dehydratase</fullName>
        <ecNumber evidence="3">4.2.1.68</ecNumber>
    </recommendedName>
</protein>
<dbReference type="RefSeq" id="WP_068527900.1">
    <property type="nucleotide sequence ID" value="NZ_FNLF01000002.1"/>
</dbReference>
<evidence type="ECO:0000259" key="7">
    <source>
        <dbReference type="SMART" id="SM00922"/>
    </source>
</evidence>
<dbReference type="SUPFAM" id="SSF54826">
    <property type="entry name" value="Enolase N-terminal domain-like"/>
    <property type="match status" value="1"/>
</dbReference>
<dbReference type="InterPro" id="IPR018110">
    <property type="entry name" value="Mandel_Rmase/mucon_lact_enz_CS"/>
</dbReference>
<dbReference type="InterPro" id="IPR036849">
    <property type="entry name" value="Enolase-like_C_sf"/>
</dbReference>
<dbReference type="OrthoDB" id="5241672at2"/>
<accession>A0A1H1HDF7</accession>
<keyword evidence="4" id="KW-0479">Metal-binding</keyword>
<dbReference type="SMART" id="SM00922">
    <property type="entry name" value="MR_MLE"/>
    <property type="match status" value="1"/>
</dbReference>
<keyword evidence="5" id="KW-0460">Magnesium</keyword>
<dbReference type="Proteomes" id="UP000183053">
    <property type="component" value="Unassembled WGS sequence"/>
</dbReference>
<dbReference type="STRING" id="47312.SAMN04489765_4059"/>
<name>A0A1H1HDF7_9ACTN</name>
<dbReference type="SFLD" id="SFLDS00001">
    <property type="entry name" value="Enolase"/>
    <property type="match status" value="1"/>
</dbReference>
<dbReference type="InterPro" id="IPR029017">
    <property type="entry name" value="Enolase-like_N"/>
</dbReference>
<comment type="cofactor">
    <cofactor evidence="2">
        <name>Mg(2+)</name>
        <dbReference type="ChEBI" id="CHEBI:18420"/>
    </cofactor>
</comment>
<evidence type="ECO:0000313" key="9">
    <source>
        <dbReference type="Proteomes" id="UP000183053"/>
    </source>
</evidence>
<comment type="catalytic activity">
    <reaction evidence="1">
        <text>L-fuconate = 2-dehydro-3-deoxy-L-fuconate + H2O</text>
        <dbReference type="Rhea" id="RHEA:22772"/>
        <dbReference type="ChEBI" id="CHEBI:15377"/>
        <dbReference type="ChEBI" id="CHEBI:21291"/>
        <dbReference type="ChEBI" id="CHEBI:37448"/>
        <dbReference type="EC" id="4.2.1.68"/>
    </reaction>
</comment>
<evidence type="ECO:0000256" key="5">
    <source>
        <dbReference type="ARBA" id="ARBA00022842"/>
    </source>
</evidence>
<dbReference type="SFLD" id="SFLDG00179">
    <property type="entry name" value="mandelate_racemase"/>
    <property type="match status" value="1"/>
</dbReference>
<dbReference type="Pfam" id="PF02746">
    <property type="entry name" value="MR_MLE_N"/>
    <property type="match status" value="1"/>
</dbReference>
<dbReference type="EMBL" id="FNLF01000002">
    <property type="protein sequence ID" value="SDR23389.1"/>
    <property type="molecule type" value="Genomic_DNA"/>
</dbReference>
<dbReference type="Gene3D" id="3.30.390.10">
    <property type="entry name" value="Enolase-like, N-terminal domain"/>
    <property type="match status" value="1"/>
</dbReference>
<dbReference type="FunFam" id="3.20.20.120:FF:000007">
    <property type="entry name" value="Mitochondrial enolase superfamily member 1"/>
    <property type="match status" value="1"/>
</dbReference>
<dbReference type="PROSITE" id="PS00909">
    <property type="entry name" value="MR_MLE_2"/>
    <property type="match status" value="1"/>
</dbReference>
<evidence type="ECO:0000256" key="4">
    <source>
        <dbReference type="ARBA" id="ARBA00022723"/>
    </source>
</evidence>
<dbReference type="InterPro" id="IPR013342">
    <property type="entry name" value="Mandelate_racemase_C"/>
</dbReference>
<feature type="domain" description="Mandelate racemase/muconate lactonizing enzyme C-terminal" evidence="7">
    <location>
        <begin position="200"/>
        <end position="296"/>
    </location>
</feature>
<dbReference type="InterPro" id="IPR034610">
    <property type="entry name" value="L-fuconate_dehydratase"/>
</dbReference>
<evidence type="ECO:0000256" key="2">
    <source>
        <dbReference type="ARBA" id="ARBA00001946"/>
    </source>
</evidence>
<organism evidence="8 9">
    <name type="scientific">Tsukamurella pulmonis</name>
    <dbReference type="NCBI Taxonomy" id="47312"/>
    <lineage>
        <taxon>Bacteria</taxon>
        <taxon>Bacillati</taxon>
        <taxon>Actinomycetota</taxon>
        <taxon>Actinomycetes</taxon>
        <taxon>Mycobacteriales</taxon>
        <taxon>Tsukamurellaceae</taxon>
        <taxon>Tsukamurella</taxon>
    </lineage>
</organism>
<dbReference type="PANTHER" id="PTHR13794:SF58">
    <property type="entry name" value="MITOCHONDRIAL ENOLASE SUPERFAMILY MEMBER 1"/>
    <property type="match status" value="1"/>
</dbReference>
<reference evidence="9" key="1">
    <citation type="submission" date="2016-10" db="EMBL/GenBank/DDBJ databases">
        <authorList>
            <person name="Varghese N."/>
            <person name="Submissions S."/>
        </authorList>
    </citation>
    <scope>NUCLEOTIDE SEQUENCE [LARGE SCALE GENOMIC DNA]</scope>
    <source>
        <strain evidence="9">DSM 44142</strain>
    </source>
</reference>
<evidence type="ECO:0000256" key="6">
    <source>
        <dbReference type="ARBA" id="ARBA00023239"/>
    </source>
</evidence>
<dbReference type="InterPro" id="IPR046945">
    <property type="entry name" value="RHMD-like"/>
</dbReference>
<proteinExistence type="predicted"/>
<sequence length="435" mass="47253">MSAVFTGFRTLDVRFPTSAELDGSDAMNVDPDYSAAYLILDTDAGDGLEGHGFVFTIGRGNDVQRAAIEALALYVLGRDVAATLADLGGMWRELVHDAQLRWLGPEKGVMHMAIGAVVNALWDLRAKREGLPLWRLLGGLRPEEIVELVDFRYLTDALTPEEALELLRAAEPGRAERAELLRAEGYPGYTTSPGWLGYSDAKLERLAKEAVAEGFTQIKLKVGADIDDDVRRFALARAAVGGDVRIAVDANQRWDVADAVAAIERLAPFDPWWVEEPTAPDDVLAHATIRRRVSPVRIATGEHAHSRVLVKQLLQAEAVDVLQLDSTRVAGVNENIAILLLAAKFGVPVCPHAGGVGLCELVQHLAMFDFVAVSGTLEDRTIEYVDHLHEHFVDPVRIVGGAYAAPSAPGFSAEIRPESLAWFGFPDGEAWKGAQ</sequence>
<keyword evidence="9" id="KW-1185">Reference proteome</keyword>
<dbReference type="AlphaFoldDB" id="A0A1H1HDF7"/>
<gene>
    <name evidence="8" type="ORF">SAMN04489765_4059</name>
</gene>
<dbReference type="PANTHER" id="PTHR13794">
    <property type="entry name" value="ENOLASE SUPERFAMILY, MANDELATE RACEMASE"/>
    <property type="match status" value="1"/>
</dbReference>
<dbReference type="GO" id="GO:0016052">
    <property type="term" value="P:carbohydrate catabolic process"/>
    <property type="evidence" value="ECO:0007669"/>
    <property type="project" value="InterPro"/>
</dbReference>
<dbReference type="GO" id="GO:0050023">
    <property type="term" value="F:L-fuconate dehydratase activity"/>
    <property type="evidence" value="ECO:0007669"/>
    <property type="project" value="UniProtKB-EC"/>
</dbReference>
<dbReference type="SUPFAM" id="SSF51604">
    <property type="entry name" value="Enolase C-terminal domain-like"/>
    <property type="match status" value="1"/>
</dbReference>
<evidence type="ECO:0000256" key="3">
    <source>
        <dbReference type="ARBA" id="ARBA00013142"/>
    </source>
</evidence>
<dbReference type="GO" id="GO:0009063">
    <property type="term" value="P:amino acid catabolic process"/>
    <property type="evidence" value="ECO:0007669"/>
    <property type="project" value="InterPro"/>
</dbReference>
<keyword evidence="6" id="KW-0456">Lyase</keyword>
<dbReference type="Pfam" id="PF13378">
    <property type="entry name" value="MR_MLE_C"/>
    <property type="match status" value="1"/>
</dbReference>
<evidence type="ECO:0000256" key="1">
    <source>
        <dbReference type="ARBA" id="ARBA00001737"/>
    </source>
</evidence>
<evidence type="ECO:0000313" key="8">
    <source>
        <dbReference type="EMBL" id="SDR23389.1"/>
    </source>
</evidence>
<dbReference type="SFLD" id="SFLDF00111">
    <property type="entry name" value="L-fuconate_dehydratase"/>
    <property type="match status" value="1"/>
</dbReference>
<dbReference type="GO" id="GO:0000287">
    <property type="term" value="F:magnesium ion binding"/>
    <property type="evidence" value="ECO:0007669"/>
    <property type="project" value="TreeGrafter"/>
</dbReference>
<dbReference type="InterPro" id="IPR013341">
    <property type="entry name" value="Mandelate_racemase_N_dom"/>
</dbReference>
<dbReference type="InterPro" id="IPR029065">
    <property type="entry name" value="Enolase_C-like"/>
</dbReference>
<dbReference type="EC" id="4.2.1.68" evidence="3"/>
<dbReference type="Gene3D" id="3.20.20.120">
    <property type="entry name" value="Enolase-like C-terminal domain"/>
    <property type="match status" value="1"/>
</dbReference>